<dbReference type="SUPFAM" id="SSF56112">
    <property type="entry name" value="Protein kinase-like (PK-like)"/>
    <property type="match status" value="1"/>
</dbReference>
<proteinExistence type="predicted"/>
<dbReference type="PANTHER" id="PTHR38248">
    <property type="entry name" value="FUNK1 6"/>
    <property type="match status" value="1"/>
</dbReference>
<protein>
    <recommendedName>
        <fullName evidence="2">Fungal-type protein kinase domain-containing protein</fullName>
    </recommendedName>
</protein>
<dbReference type="InterPro" id="IPR040976">
    <property type="entry name" value="Pkinase_fungal"/>
</dbReference>
<accession>A0A0C9YAT4</accession>
<dbReference type="Pfam" id="PF17667">
    <property type="entry name" value="Pkinase_fungal"/>
    <property type="match status" value="1"/>
</dbReference>
<reference evidence="3 4" key="1">
    <citation type="submission" date="2014-04" db="EMBL/GenBank/DDBJ databases">
        <authorList>
            <consortium name="DOE Joint Genome Institute"/>
            <person name="Kuo A."/>
            <person name="Kohler A."/>
            <person name="Costa M.D."/>
            <person name="Nagy L.G."/>
            <person name="Floudas D."/>
            <person name="Copeland A."/>
            <person name="Barry K.W."/>
            <person name="Cichocki N."/>
            <person name="Veneault-Fourrey C."/>
            <person name="LaButti K."/>
            <person name="Lindquist E.A."/>
            <person name="Lipzen A."/>
            <person name="Lundell T."/>
            <person name="Morin E."/>
            <person name="Murat C."/>
            <person name="Sun H."/>
            <person name="Tunlid A."/>
            <person name="Henrissat B."/>
            <person name="Grigoriev I.V."/>
            <person name="Hibbett D.S."/>
            <person name="Martin F."/>
            <person name="Nordberg H.P."/>
            <person name="Cantor M.N."/>
            <person name="Hua S.X."/>
        </authorList>
    </citation>
    <scope>NUCLEOTIDE SEQUENCE [LARGE SCALE GENOMIC DNA]</scope>
    <source>
        <strain evidence="3 4">441</strain>
    </source>
</reference>
<sequence>VTEIKESLRHAAVWSKGPRRWAVFKRNPKKSTKSEDEAFNPLSQVFDAVIHEARQTIGNRETTLIYASRPTKLPTSERSNSTRPDAFLLLREKKSIDDKTDTSNDSWNDIAVSFEFKKGTGEEDRKDDEKKVIWSLHHIMRSDPCRRSTLGVTIEDTQMRFWFTCRAITLVSKPFNFFTEPERLIHFFCSLAFANEQQLGWDPTVQRVCVEGKPQYNITVADAMQGRGTRVFQVRLTLQNGQPVHNAQPLVLKDSWRELDRAREDEILVQIFDVSEARKYFLTVLAAGDVIVDGKKDKTASLLRDADELPPDFGLHPLPADDSPKWKPTRTGEGLTPNFSCVPPSVKKSKIHHRIHYRLVFKEVCEPIHDLKRLDIVFKTLMDVHEALELLHGVGWVHRDISTGNVLYFGGMGKLADLEYAKHRMDSNATHEVRTGTLDFMACEVKAQKYLFGPFRVEALDEDRNLPFKFNPLHDMESLWWIATWTLFYHVDQEGGRPSSQQVANFYELFPGRLDSASRTNAFLTALKYKVLPASFQHAGYEVALMPAAIVAANKESEMTEPPDYKNPLEKLNSVFTERLASAFALSRNIKMFSPNTKRQQEDPPSDTRDPKQPKRDDSREPSNAGHQ</sequence>
<dbReference type="Gene3D" id="1.10.510.10">
    <property type="entry name" value="Transferase(Phosphotransferase) domain 1"/>
    <property type="match status" value="1"/>
</dbReference>
<feature type="region of interest" description="Disordered" evidence="1">
    <location>
        <begin position="591"/>
        <end position="628"/>
    </location>
</feature>
<evidence type="ECO:0000313" key="4">
    <source>
        <dbReference type="Proteomes" id="UP000054018"/>
    </source>
</evidence>
<dbReference type="OrthoDB" id="3260094at2759"/>
<dbReference type="Proteomes" id="UP000054018">
    <property type="component" value="Unassembled WGS sequence"/>
</dbReference>
<dbReference type="InterPro" id="IPR011009">
    <property type="entry name" value="Kinase-like_dom_sf"/>
</dbReference>
<keyword evidence="4" id="KW-1185">Reference proteome</keyword>
<feature type="non-terminal residue" evidence="3">
    <location>
        <position position="628"/>
    </location>
</feature>
<gene>
    <name evidence="3" type="ORF">PISMIDRAFT_690596</name>
</gene>
<feature type="domain" description="Fungal-type protein kinase" evidence="2">
    <location>
        <begin position="89"/>
        <end position="486"/>
    </location>
</feature>
<evidence type="ECO:0000256" key="1">
    <source>
        <dbReference type="SAM" id="MobiDB-lite"/>
    </source>
</evidence>
<organism evidence="3 4">
    <name type="scientific">Pisolithus microcarpus 441</name>
    <dbReference type="NCBI Taxonomy" id="765257"/>
    <lineage>
        <taxon>Eukaryota</taxon>
        <taxon>Fungi</taxon>
        <taxon>Dikarya</taxon>
        <taxon>Basidiomycota</taxon>
        <taxon>Agaricomycotina</taxon>
        <taxon>Agaricomycetes</taxon>
        <taxon>Agaricomycetidae</taxon>
        <taxon>Boletales</taxon>
        <taxon>Sclerodermatineae</taxon>
        <taxon>Pisolithaceae</taxon>
        <taxon>Pisolithus</taxon>
    </lineage>
</organism>
<dbReference type="HOGENOM" id="CLU_011584_1_2_1"/>
<evidence type="ECO:0000313" key="3">
    <source>
        <dbReference type="EMBL" id="KIK11089.1"/>
    </source>
</evidence>
<name>A0A0C9YAT4_9AGAM</name>
<feature type="compositionally biased region" description="Basic and acidic residues" evidence="1">
    <location>
        <begin position="599"/>
        <end position="621"/>
    </location>
</feature>
<dbReference type="AlphaFoldDB" id="A0A0C9YAT4"/>
<evidence type="ECO:0000259" key="2">
    <source>
        <dbReference type="Pfam" id="PF17667"/>
    </source>
</evidence>
<dbReference type="PANTHER" id="PTHR38248:SF2">
    <property type="entry name" value="FUNK1 11"/>
    <property type="match status" value="1"/>
</dbReference>
<dbReference type="EMBL" id="KN834303">
    <property type="protein sequence ID" value="KIK11089.1"/>
    <property type="molecule type" value="Genomic_DNA"/>
</dbReference>
<dbReference type="STRING" id="765257.A0A0C9YAT4"/>
<reference evidence="4" key="2">
    <citation type="submission" date="2015-01" db="EMBL/GenBank/DDBJ databases">
        <title>Evolutionary Origins and Diversification of the Mycorrhizal Mutualists.</title>
        <authorList>
            <consortium name="DOE Joint Genome Institute"/>
            <consortium name="Mycorrhizal Genomics Consortium"/>
            <person name="Kohler A."/>
            <person name="Kuo A."/>
            <person name="Nagy L.G."/>
            <person name="Floudas D."/>
            <person name="Copeland A."/>
            <person name="Barry K.W."/>
            <person name="Cichocki N."/>
            <person name="Veneault-Fourrey C."/>
            <person name="LaButti K."/>
            <person name="Lindquist E.A."/>
            <person name="Lipzen A."/>
            <person name="Lundell T."/>
            <person name="Morin E."/>
            <person name="Murat C."/>
            <person name="Riley R."/>
            <person name="Ohm R."/>
            <person name="Sun H."/>
            <person name="Tunlid A."/>
            <person name="Henrissat B."/>
            <person name="Grigoriev I.V."/>
            <person name="Hibbett D.S."/>
            <person name="Martin F."/>
        </authorList>
    </citation>
    <scope>NUCLEOTIDE SEQUENCE [LARGE SCALE GENOMIC DNA]</scope>
    <source>
        <strain evidence="4">441</strain>
    </source>
</reference>